<accession>A0AAU8MQZ9</accession>
<dbReference type="AlphaFoldDB" id="A0AAU8MQZ9"/>
<evidence type="ECO:0000313" key="1">
    <source>
        <dbReference type="EMBL" id="XCO73531.1"/>
    </source>
</evidence>
<dbReference type="EMBL" id="CP159925">
    <property type="protein sequence ID" value="XCO73531.1"/>
    <property type="molecule type" value="Genomic_DNA"/>
</dbReference>
<sequence length="212" mass="21822">MTPSPRAIRQIRWALLPLAALWLGAAQAFVVTISPGTRAVYLRVGNGVFTGTYQGGGTPGSGGTLNKVSVTVPAAALGNGADQPMTSDATQTTSHYDGYTFCNVPDEVYIGGFYRRPTTTGSASLTVSSPAGLSNGNGDSIAFSQIAWASSGNGDTGTQPIPAGSFNGGVQSLASFPANSWRESCHRFRYANDAVVAAGTYTGRVVYTLSAP</sequence>
<gene>
    <name evidence="1" type="ORF">ABU614_14115</name>
</gene>
<organism evidence="1">
    <name type="scientific">Lysobacter firmicutimachus</name>
    <dbReference type="NCBI Taxonomy" id="1792846"/>
    <lineage>
        <taxon>Bacteria</taxon>
        <taxon>Pseudomonadati</taxon>
        <taxon>Pseudomonadota</taxon>
        <taxon>Gammaproteobacteria</taxon>
        <taxon>Lysobacterales</taxon>
        <taxon>Lysobacteraceae</taxon>
        <taxon>Lysobacter</taxon>
    </lineage>
</organism>
<proteinExistence type="predicted"/>
<reference evidence="1" key="1">
    <citation type="submission" date="2024-06" db="EMBL/GenBank/DDBJ databases">
        <authorList>
            <person name="Li S."/>
        </authorList>
    </citation>
    <scope>NUCLEOTIDE SEQUENCE</scope>
    <source>
        <strain evidence="1">SR10</strain>
    </source>
</reference>
<dbReference type="RefSeq" id="WP_363796484.1">
    <property type="nucleotide sequence ID" value="NZ_CP159925.1"/>
</dbReference>
<name>A0AAU8MQZ9_9GAMM</name>
<protein>
    <submittedName>
        <fullName evidence="1">Uncharacterized protein</fullName>
    </submittedName>
</protein>